<evidence type="ECO:0000313" key="3">
    <source>
        <dbReference type="EMBL" id="OCT56293.1"/>
    </source>
</evidence>
<evidence type="ECO:0000256" key="1">
    <source>
        <dbReference type="SAM" id="MobiDB-lite"/>
    </source>
</evidence>
<dbReference type="Pfam" id="PF26215">
    <property type="entry name" value="HTH_animal"/>
    <property type="match status" value="1"/>
</dbReference>
<protein>
    <recommendedName>
        <fullName evidence="2">Helix-turn-helix domain-containing protein</fullName>
    </recommendedName>
</protein>
<organism evidence="3">
    <name type="scientific">Xenopus laevis</name>
    <name type="common">African clawed frog</name>
    <dbReference type="NCBI Taxonomy" id="8355"/>
    <lineage>
        <taxon>Eukaryota</taxon>
        <taxon>Metazoa</taxon>
        <taxon>Chordata</taxon>
        <taxon>Craniata</taxon>
        <taxon>Vertebrata</taxon>
        <taxon>Euteleostomi</taxon>
        <taxon>Amphibia</taxon>
        <taxon>Batrachia</taxon>
        <taxon>Anura</taxon>
        <taxon>Pipoidea</taxon>
        <taxon>Pipidae</taxon>
        <taxon>Xenopodinae</taxon>
        <taxon>Xenopus</taxon>
        <taxon>Xenopus</taxon>
    </lineage>
</organism>
<sequence length="133" mass="15547">MDKPSYLMYDSFHPDHTKHSTIYSQTLQYSRLCSDTAERNHHLKTLKADFINRGYNPIIVDQYIHAATRIPRSHLLQYKQKPEINQIPLVVTFNPQLKTPRKIARDLQGALHKDERLKSTFPDPPLPAFRLPT</sequence>
<proteinExistence type="predicted"/>
<dbReference type="Proteomes" id="UP000694892">
    <property type="component" value="Unassembled WGS sequence"/>
</dbReference>
<feature type="region of interest" description="Disordered" evidence="1">
    <location>
        <begin position="114"/>
        <end position="133"/>
    </location>
</feature>
<feature type="domain" description="Helix-turn-helix" evidence="2">
    <location>
        <begin position="6"/>
        <end position="64"/>
    </location>
</feature>
<evidence type="ECO:0000259" key="2">
    <source>
        <dbReference type="Pfam" id="PF26215"/>
    </source>
</evidence>
<reference evidence="3" key="1">
    <citation type="submission" date="2016-05" db="EMBL/GenBank/DDBJ databases">
        <title>WGS assembly of Xenopus laevis.</title>
        <authorList>
            <person name="Session A."/>
            <person name="Uno Y."/>
            <person name="Kwon T."/>
            <person name="Chapman J."/>
            <person name="Toyoda A."/>
            <person name="Takahashi S."/>
            <person name="Fukui A."/>
            <person name="Hikosaka A."/>
            <person name="Putnam N."/>
            <person name="Stites J."/>
            <person name="Van Heeringen S."/>
            <person name="Quigley I."/>
            <person name="Heinz S."/>
            <person name="Hellsten U."/>
            <person name="Lyons J."/>
            <person name="Suzuki A."/>
            <person name="Kondo M."/>
            <person name="Ogino H."/>
            <person name="Ochi H."/>
            <person name="Bogdanovic O."/>
            <person name="Lister R."/>
            <person name="Georgiou G."/>
            <person name="Paranjpe S."/>
            <person name="Van Kruijsbergen I."/>
            <person name="Mozaffari S."/>
            <person name="Shu S."/>
            <person name="Schmutz J."/>
            <person name="Jenkins J."/>
            <person name="Grimwood J."/>
            <person name="Carlson J."/>
            <person name="Mitros T."/>
            <person name="Simakov O."/>
            <person name="Heald R."/>
            <person name="Miller K."/>
            <person name="Haudenschild C."/>
            <person name="Kuroki Y."/>
            <person name="Tanaka T."/>
            <person name="Michiue T."/>
            <person name="Watanabe M."/>
            <person name="Kinoshita T."/>
            <person name="Ohta Y."/>
            <person name="Mawaribuchi S."/>
            <person name="Suzuki Y."/>
            <person name="Haramoto Y."/>
            <person name="Yamamoto T."/>
            <person name="Takagi C."/>
            <person name="Kitzman J."/>
            <person name="Shendure J."/>
            <person name="Nakayama T."/>
            <person name="Izutsu Y."/>
            <person name="Robert J."/>
            <person name="Dichmann D."/>
            <person name="Flajnik M."/>
            <person name="Houston D."/>
            <person name="Marcotte E."/>
            <person name="Wallingford J."/>
            <person name="Ito Y."/>
            <person name="Asashima M."/>
            <person name="Ueno N."/>
            <person name="Matsuda Y."/>
            <person name="Jan Veenstra G."/>
            <person name="Fujiyama A."/>
            <person name="Harland R."/>
            <person name="Taira M."/>
            <person name="Rokhsar D.S."/>
        </authorList>
    </citation>
    <scope>NUCLEOTIDE SEQUENCE</scope>
    <source>
        <strain evidence="3">J</strain>
        <tissue evidence="3">Blood</tissue>
    </source>
</reference>
<dbReference type="AlphaFoldDB" id="A0A974BQS5"/>
<accession>A0A974BQS5</accession>
<dbReference type="InterPro" id="IPR058912">
    <property type="entry name" value="HTH_animal"/>
</dbReference>
<dbReference type="PANTHER" id="PTHR21301:SF10">
    <property type="entry name" value="REVERSE TRANSCRIPTASE DOMAIN-CONTAINING PROTEIN"/>
    <property type="match status" value="1"/>
</dbReference>
<name>A0A974BQS5_XENLA</name>
<dbReference type="EMBL" id="KV467309">
    <property type="protein sequence ID" value="OCT56293.1"/>
    <property type="molecule type" value="Genomic_DNA"/>
</dbReference>
<dbReference type="PANTHER" id="PTHR21301">
    <property type="entry name" value="REVERSE TRANSCRIPTASE"/>
    <property type="match status" value="1"/>
</dbReference>
<gene>
    <name evidence="3" type="ORF">XELAEV_18000323mg</name>
</gene>